<sequence>MPVVRFVAQWRTGDALPNPPPEYSNNCEFIYFRWDDAVPPPPTRSKSVTLRVDYGGRCALKDGVLIEFPLDDDPALDPEIKIDILKNPDQTYSVAVTDSSHLIGLRLGTVFQDGWQSRVDIDTTFARRSTDGGSAINQCCRAVVYATARVPMWPGLVKTNEISMEMRCLGLHALPSCNPALLPRDFDPLAAECSAYVRWFDTQYRY</sequence>
<proteinExistence type="predicted"/>
<dbReference type="HOGENOM" id="CLU_1332227_0_0_1"/>
<comment type="caution">
    <text evidence="1">The sequence shown here is derived from an EMBL/GenBank/DDBJ whole genome shotgun (WGS) entry which is preliminary data.</text>
</comment>
<dbReference type="RefSeq" id="XP_014567458.1">
    <property type="nucleotide sequence ID" value="XM_014711972.1"/>
</dbReference>
<dbReference type="InParanoid" id="G7E0Y5"/>
<keyword evidence="2" id="KW-1185">Reference proteome</keyword>
<name>G7E0Y5_MIXOS</name>
<evidence type="ECO:0000313" key="2">
    <source>
        <dbReference type="Proteomes" id="UP000009131"/>
    </source>
</evidence>
<dbReference type="AlphaFoldDB" id="G7E0Y5"/>
<reference evidence="1 2" key="2">
    <citation type="journal article" date="2012" name="Open Biol.">
        <title>Characteristics of nucleosomes and linker DNA regions on the genome of the basidiomycete Mixia osmundae revealed by mono- and dinucleosome mapping.</title>
        <authorList>
            <person name="Nishida H."/>
            <person name="Kondo S."/>
            <person name="Matsumoto T."/>
            <person name="Suzuki Y."/>
            <person name="Yoshikawa H."/>
            <person name="Taylor T.D."/>
            <person name="Sugiyama J."/>
        </authorList>
    </citation>
    <scope>NUCLEOTIDE SEQUENCE [LARGE SCALE GENOMIC DNA]</scope>
    <source>
        <strain evidence="2">CBS 9802 / IAM 14324 / JCM 22182 / KY 12970</strain>
    </source>
</reference>
<gene>
    <name evidence="1" type="primary">Mo03163</name>
    <name evidence="1" type="ORF">E5Q_03163</name>
</gene>
<organism evidence="1 2">
    <name type="scientific">Mixia osmundae (strain CBS 9802 / IAM 14324 / JCM 22182 / KY 12970)</name>
    <dbReference type="NCBI Taxonomy" id="764103"/>
    <lineage>
        <taxon>Eukaryota</taxon>
        <taxon>Fungi</taxon>
        <taxon>Dikarya</taxon>
        <taxon>Basidiomycota</taxon>
        <taxon>Pucciniomycotina</taxon>
        <taxon>Mixiomycetes</taxon>
        <taxon>Mixiales</taxon>
        <taxon>Mixiaceae</taxon>
        <taxon>Mixia</taxon>
    </lineage>
</organism>
<evidence type="ECO:0000313" key="1">
    <source>
        <dbReference type="EMBL" id="GAA96495.1"/>
    </source>
</evidence>
<dbReference type="EMBL" id="BABT02000102">
    <property type="protein sequence ID" value="GAA96495.1"/>
    <property type="molecule type" value="Genomic_DNA"/>
</dbReference>
<reference evidence="1 2" key="1">
    <citation type="journal article" date="2011" name="J. Gen. Appl. Microbiol.">
        <title>Draft genome sequencing of the enigmatic basidiomycete Mixia osmundae.</title>
        <authorList>
            <person name="Nishida H."/>
            <person name="Nagatsuka Y."/>
            <person name="Sugiyama J."/>
        </authorList>
    </citation>
    <scope>NUCLEOTIDE SEQUENCE [LARGE SCALE GENOMIC DNA]</scope>
    <source>
        <strain evidence="2">CBS 9802 / IAM 14324 / JCM 22182 / KY 12970</strain>
    </source>
</reference>
<protein>
    <submittedName>
        <fullName evidence="1">Uncharacterized protein</fullName>
    </submittedName>
</protein>
<accession>G7E0Y5</accession>
<dbReference type="Proteomes" id="UP000009131">
    <property type="component" value="Unassembled WGS sequence"/>
</dbReference>